<keyword evidence="2" id="KW-1185">Reference proteome</keyword>
<dbReference type="EMBL" id="WHNP01000009">
    <property type="protein sequence ID" value="MPW17652.1"/>
    <property type="molecule type" value="Genomic_DNA"/>
</dbReference>
<comment type="caution">
    <text evidence="1">The sequence shown here is derived from an EMBL/GenBank/DDBJ whole genome shotgun (WGS) entry which is preliminary data.</text>
</comment>
<protein>
    <submittedName>
        <fullName evidence="1">Uncharacterized protein</fullName>
    </submittedName>
</protein>
<proteinExistence type="predicted"/>
<dbReference type="Proteomes" id="UP000484381">
    <property type="component" value="Unassembled WGS sequence"/>
</dbReference>
<evidence type="ECO:0000313" key="2">
    <source>
        <dbReference type="Proteomes" id="UP000484381"/>
    </source>
</evidence>
<name>A0A7X1TFR0_9BURK</name>
<dbReference type="AlphaFoldDB" id="A0A7X1TFR0"/>
<evidence type="ECO:0000313" key="1">
    <source>
        <dbReference type="EMBL" id="MPW17652.1"/>
    </source>
</evidence>
<sequence length="77" mass="8067">MSQQTPPTKAHTTSGAPESSLCHEALGFLDQSYDLVDGLLREVTGPDHAQLAVHTGTVELTLTGQPDGLASVGHLFL</sequence>
<gene>
    <name evidence="1" type="ORF">GCT13_12100</name>
</gene>
<accession>A0A7X1TFR0</accession>
<organism evidence="1 2">
    <name type="scientific">Paraburkholderia franconis</name>
    <dbReference type="NCBI Taxonomy" id="2654983"/>
    <lineage>
        <taxon>Bacteria</taxon>
        <taxon>Pseudomonadati</taxon>
        <taxon>Pseudomonadota</taxon>
        <taxon>Betaproteobacteria</taxon>
        <taxon>Burkholderiales</taxon>
        <taxon>Burkholderiaceae</taxon>
        <taxon>Paraburkholderia</taxon>
    </lineage>
</organism>
<reference evidence="1 2" key="1">
    <citation type="submission" date="2019-10" db="EMBL/GenBank/DDBJ databases">
        <title>Paraburkholderia sp. isolated from nodules of Mimosa pudica from Brazilian Atlantic Forest soils.</title>
        <authorList>
            <person name="Paulitsch F."/>
            <person name="Hungria M."/>
            <person name="Dall'Agnol R."/>
        </authorList>
    </citation>
    <scope>NUCLEOTIDE SEQUENCE [LARGE SCALE GENOMIC DNA]</scope>
    <source>
        <strain evidence="1 2">CNPSo 3157</strain>
    </source>
</reference>